<dbReference type="InterPro" id="IPR029028">
    <property type="entry name" value="Alpha/beta_knot_MTases"/>
</dbReference>
<dbReference type="InterPro" id="IPR046886">
    <property type="entry name" value="RsmE_MTase_dom"/>
</dbReference>
<dbReference type="KEGG" id="pbf:CFX0092_A2766"/>
<evidence type="ECO:0000313" key="16">
    <source>
        <dbReference type="Proteomes" id="UP000215027"/>
    </source>
</evidence>
<evidence type="ECO:0000256" key="7">
    <source>
        <dbReference type="ARBA" id="ARBA00022603"/>
    </source>
</evidence>
<dbReference type="NCBIfam" id="TIGR00046">
    <property type="entry name" value="RsmE family RNA methyltransferase"/>
    <property type="match status" value="1"/>
</dbReference>
<keyword evidence="8 12" id="KW-0808">Transferase</keyword>
<dbReference type="EMBL" id="LN890655">
    <property type="protein sequence ID" value="CUS04644.2"/>
    <property type="molecule type" value="Genomic_DNA"/>
</dbReference>
<keyword evidence="5 12" id="KW-0963">Cytoplasm</keyword>
<evidence type="ECO:0000256" key="9">
    <source>
        <dbReference type="ARBA" id="ARBA00022691"/>
    </source>
</evidence>
<comment type="catalytic activity">
    <reaction evidence="11 12">
        <text>uridine(1498) in 16S rRNA + S-adenosyl-L-methionine = N(3)-methyluridine(1498) in 16S rRNA + S-adenosyl-L-homocysteine + H(+)</text>
        <dbReference type="Rhea" id="RHEA:42920"/>
        <dbReference type="Rhea" id="RHEA-COMP:10283"/>
        <dbReference type="Rhea" id="RHEA-COMP:10284"/>
        <dbReference type="ChEBI" id="CHEBI:15378"/>
        <dbReference type="ChEBI" id="CHEBI:57856"/>
        <dbReference type="ChEBI" id="CHEBI:59789"/>
        <dbReference type="ChEBI" id="CHEBI:65315"/>
        <dbReference type="ChEBI" id="CHEBI:74502"/>
        <dbReference type="EC" id="2.1.1.193"/>
    </reaction>
</comment>
<dbReference type="InterPro" id="IPR006700">
    <property type="entry name" value="RsmE"/>
</dbReference>
<dbReference type="SUPFAM" id="SSF75217">
    <property type="entry name" value="alpha/beta knot"/>
    <property type="match status" value="1"/>
</dbReference>
<dbReference type="InterPro" id="IPR015947">
    <property type="entry name" value="PUA-like_sf"/>
</dbReference>
<evidence type="ECO:0000259" key="13">
    <source>
        <dbReference type="Pfam" id="PF04452"/>
    </source>
</evidence>
<name>A0A160T487_9CHLR</name>
<proteinExistence type="inferred from homology"/>
<dbReference type="InterPro" id="IPR046887">
    <property type="entry name" value="RsmE_PUA-like"/>
</dbReference>
<dbReference type="Pfam" id="PF20260">
    <property type="entry name" value="PUA_4"/>
    <property type="match status" value="1"/>
</dbReference>
<feature type="domain" description="Ribosomal RNA small subunit methyltransferase E PUA-like" evidence="14">
    <location>
        <begin position="19"/>
        <end position="57"/>
    </location>
</feature>
<evidence type="ECO:0000313" key="15">
    <source>
        <dbReference type="EMBL" id="CUS04644.2"/>
    </source>
</evidence>
<evidence type="ECO:0000256" key="10">
    <source>
        <dbReference type="ARBA" id="ARBA00025699"/>
    </source>
</evidence>
<evidence type="ECO:0000256" key="11">
    <source>
        <dbReference type="ARBA" id="ARBA00047944"/>
    </source>
</evidence>
<keyword evidence="9 12" id="KW-0949">S-adenosyl-L-methionine</keyword>
<keyword evidence="16" id="KW-1185">Reference proteome</keyword>
<dbReference type="SUPFAM" id="SSF88697">
    <property type="entry name" value="PUA domain-like"/>
    <property type="match status" value="1"/>
</dbReference>
<dbReference type="PANTHER" id="PTHR30027:SF3">
    <property type="entry name" value="16S RRNA (URACIL(1498)-N(3))-METHYLTRANSFERASE"/>
    <property type="match status" value="1"/>
</dbReference>
<evidence type="ECO:0000259" key="14">
    <source>
        <dbReference type="Pfam" id="PF20260"/>
    </source>
</evidence>
<evidence type="ECO:0000256" key="8">
    <source>
        <dbReference type="ARBA" id="ARBA00022679"/>
    </source>
</evidence>
<dbReference type="GO" id="GO:0070042">
    <property type="term" value="F:rRNA (uridine-N3-)-methyltransferase activity"/>
    <property type="evidence" value="ECO:0007669"/>
    <property type="project" value="TreeGrafter"/>
</dbReference>
<accession>A0A160T487</accession>
<dbReference type="Gene3D" id="3.40.1280.10">
    <property type="match status" value="1"/>
</dbReference>
<evidence type="ECO:0000256" key="3">
    <source>
        <dbReference type="ARBA" id="ARBA00012328"/>
    </source>
</evidence>
<dbReference type="OrthoDB" id="9815641at2"/>
<evidence type="ECO:0000256" key="1">
    <source>
        <dbReference type="ARBA" id="ARBA00004496"/>
    </source>
</evidence>
<dbReference type="GO" id="GO:0070475">
    <property type="term" value="P:rRNA base methylation"/>
    <property type="evidence" value="ECO:0007669"/>
    <property type="project" value="TreeGrafter"/>
</dbReference>
<organism evidence="15 16">
    <name type="scientific">Candidatus Promineifilum breve</name>
    <dbReference type="NCBI Taxonomy" id="1806508"/>
    <lineage>
        <taxon>Bacteria</taxon>
        <taxon>Bacillati</taxon>
        <taxon>Chloroflexota</taxon>
        <taxon>Ardenticatenia</taxon>
        <taxon>Candidatus Promineifilales</taxon>
        <taxon>Candidatus Promineifilaceae</taxon>
        <taxon>Candidatus Promineifilum</taxon>
    </lineage>
</organism>
<keyword evidence="7 12" id="KW-0489">Methyltransferase</keyword>
<dbReference type="CDD" id="cd18084">
    <property type="entry name" value="RsmE-like"/>
    <property type="match status" value="1"/>
</dbReference>
<comment type="subcellular location">
    <subcellularLocation>
        <location evidence="1 12">Cytoplasm</location>
    </subcellularLocation>
</comment>
<dbReference type="Pfam" id="PF04452">
    <property type="entry name" value="Methyltrans_RNA"/>
    <property type="match status" value="1"/>
</dbReference>
<dbReference type="RefSeq" id="WP_095043950.1">
    <property type="nucleotide sequence ID" value="NZ_LN890655.1"/>
</dbReference>
<comment type="similarity">
    <text evidence="2 12">Belongs to the RNA methyltransferase RsmE family.</text>
</comment>
<dbReference type="Proteomes" id="UP000215027">
    <property type="component" value="Chromosome I"/>
</dbReference>
<evidence type="ECO:0000256" key="5">
    <source>
        <dbReference type="ARBA" id="ARBA00022490"/>
    </source>
</evidence>
<gene>
    <name evidence="15" type="ORF">CFX0092_A2766</name>
</gene>
<feature type="domain" description="Ribosomal RNA small subunit methyltransferase E methyltransferase" evidence="13">
    <location>
        <begin position="77"/>
        <end position="236"/>
    </location>
</feature>
<evidence type="ECO:0000256" key="4">
    <source>
        <dbReference type="ARBA" id="ARBA00013673"/>
    </source>
</evidence>
<dbReference type="PIRSF" id="PIRSF015601">
    <property type="entry name" value="MTase_slr0722"/>
    <property type="match status" value="1"/>
</dbReference>
<dbReference type="PANTHER" id="PTHR30027">
    <property type="entry name" value="RIBOSOMAL RNA SMALL SUBUNIT METHYLTRANSFERASE E"/>
    <property type="match status" value="1"/>
</dbReference>
<reference evidence="15" key="1">
    <citation type="submission" date="2016-01" db="EMBL/GenBank/DDBJ databases">
        <authorList>
            <person name="Mcilroy J.S."/>
            <person name="Karst M S."/>
            <person name="Albertsen M."/>
        </authorList>
    </citation>
    <scope>NUCLEOTIDE SEQUENCE</scope>
    <source>
        <strain evidence="15">Cfx-K</strain>
    </source>
</reference>
<evidence type="ECO:0000256" key="6">
    <source>
        <dbReference type="ARBA" id="ARBA00022552"/>
    </source>
</evidence>
<comment type="function">
    <text evidence="10 12">Specifically methylates the N3 position of the uracil ring of uridine 1498 (m3U1498) in 16S rRNA. Acts on the fully assembled 30S ribosomal subunit.</text>
</comment>
<dbReference type="AlphaFoldDB" id="A0A160T487"/>
<evidence type="ECO:0000256" key="12">
    <source>
        <dbReference type="PIRNR" id="PIRNR015601"/>
    </source>
</evidence>
<dbReference type="EC" id="2.1.1.193" evidence="3 12"/>
<protein>
    <recommendedName>
        <fullName evidence="4 12">Ribosomal RNA small subunit methyltransferase E</fullName>
        <ecNumber evidence="3 12">2.1.1.193</ecNumber>
    </recommendedName>
</protein>
<evidence type="ECO:0000256" key="2">
    <source>
        <dbReference type="ARBA" id="ARBA00005528"/>
    </source>
</evidence>
<sequence length="244" mass="26705">MHRFFILPSQIGHQTVRFDADQAHQMRRVLRLRPGDRVLALDGRGRQYEVVLEEVSNARATGRVATQSEAGGEPGARLTLFQSLLPRDKFEWVLQKGTEVGVSTFAPVITRRSLVRGDDVTAEKMTRWERIIREAAEQCGRGLLPRLLPPAPFSAAIVAAAALDRAVIAWEGESRRALGEALSQSGERPEVGLFIGPEGGFEMEEIEEAAAQGIVAVTLGRRILRTETAAVVGAALLLYELGEL</sequence>
<dbReference type="GO" id="GO:0005737">
    <property type="term" value="C:cytoplasm"/>
    <property type="evidence" value="ECO:0007669"/>
    <property type="project" value="UniProtKB-SubCell"/>
</dbReference>
<keyword evidence="6 12" id="KW-0698">rRNA processing</keyword>
<dbReference type="InterPro" id="IPR029026">
    <property type="entry name" value="tRNA_m1G_MTases_N"/>
</dbReference>